<sequence length="376" mass="42228">MLNIVHNLEGICIRILLLSISLLVIFTGCAKDEEKSQKPNEPDSAEEPETPEPEEATNIDKPQIVGENLQTPWEIVLYNDVFYISERTGAIVTIKDGNQIRKNVQLSKDLADQPEAGLLGIAFPENFTDTNTVYAYYSYQENNDVYQRVVTIEEKNDHWKETDVLIDQIPGGQFHQGGRIEIGPDHKLYITTGDATAPELAQNLESLAGKVLRMNLDGSIPSDNPFDNSYIYTYGHRNPQGLAWDHAGNLYATEHGSDAYDEINRLEKGRNYGWPVIRGDKAGDEMETPVTHSGEDTWAPSGMTFFNGNFYFASLKGEGLRRFNPESEKIELIYSDFGRIRDVLATEKGLYIITNNTDGRGSPADNDDRLLLLPYL</sequence>
<accession>A0A917HS95</accession>
<feature type="domain" description="Glucose/Sorbosone dehydrogenase" evidence="2">
    <location>
        <begin position="69"/>
        <end position="360"/>
    </location>
</feature>
<feature type="compositionally biased region" description="Acidic residues" evidence="1">
    <location>
        <begin position="43"/>
        <end position="57"/>
    </location>
</feature>
<dbReference type="EMBL" id="BMFR01000032">
    <property type="protein sequence ID" value="GGG88518.1"/>
    <property type="molecule type" value="Genomic_DNA"/>
</dbReference>
<evidence type="ECO:0000313" key="3">
    <source>
        <dbReference type="EMBL" id="GGG88518.1"/>
    </source>
</evidence>
<dbReference type="InterPro" id="IPR011042">
    <property type="entry name" value="6-blade_b-propeller_TolB-like"/>
</dbReference>
<organism evidence="3 4">
    <name type="scientific">Virgibacillus oceani</name>
    <dbReference type="NCBI Taxonomy" id="1479511"/>
    <lineage>
        <taxon>Bacteria</taxon>
        <taxon>Bacillati</taxon>
        <taxon>Bacillota</taxon>
        <taxon>Bacilli</taxon>
        <taxon>Bacillales</taxon>
        <taxon>Bacillaceae</taxon>
        <taxon>Virgibacillus</taxon>
    </lineage>
</organism>
<reference evidence="3" key="1">
    <citation type="journal article" date="2014" name="Int. J. Syst. Evol. Microbiol.">
        <title>Complete genome sequence of Corynebacterium casei LMG S-19264T (=DSM 44701T), isolated from a smear-ripened cheese.</title>
        <authorList>
            <consortium name="US DOE Joint Genome Institute (JGI-PGF)"/>
            <person name="Walter F."/>
            <person name="Albersmeier A."/>
            <person name="Kalinowski J."/>
            <person name="Ruckert C."/>
        </authorList>
    </citation>
    <scope>NUCLEOTIDE SEQUENCE</scope>
    <source>
        <strain evidence="3">CGMCC 1.12754</strain>
    </source>
</reference>
<dbReference type="Pfam" id="PF07995">
    <property type="entry name" value="GSDH"/>
    <property type="match status" value="1"/>
</dbReference>
<reference evidence="3" key="2">
    <citation type="submission" date="2020-09" db="EMBL/GenBank/DDBJ databases">
        <authorList>
            <person name="Sun Q."/>
            <person name="Zhou Y."/>
        </authorList>
    </citation>
    <scope>NUCLEOTIDE SEQUENCE</scope>
    <source>
        <strain evidence="3">CGMCC 1.12754</strain>
    </source>
</reference>
<dbReference type="SUPFAM" id="SSF50952">
    <property type="entry name" value="Soluble quinoprotein glucose dehydrogenase"/>
    <property type="match status" value="1"/>
</dbReference>
<proteinExistence type="predicted"/>
<evidence type="ECO:0000256" key="1">
    <source>
        <dbReference type="SAM" id="MobiDB-lite"/>
    </source>
</evidence>
<name>A0A917HS95_9BACI</name>
<protein>
    <submittedName>
        <fullName evidence="3">Dehydrogenase</fullName>
    </submittedName>
</protein>
<dbReference type="PANTHER" id="PTHR19328:SF13">
    <property type="entry name" value="HIPL1 PROTEIN"/>
    <property type="match status" value="1"/>
</dbReference>
<keyword evidence="4" id="KW-1185">Reference proteome</keyword>
<evidence type="ECO:0000313" key="4">
    <source>
        <dbReference type="Proteomes" id="UP000622860"/>
    </source>
</evidence>
<dbReference type="InterPro" id="IPR012938">
    <property type="entry name" value="Glc/Sorbosone_DH"/>
</dbReference>
<dbReference type="Proteomes" id="UP000622860">
    <property type="component" value="Unassembled WGS sequence"/>
</dbReference>
<dbReference type="InterPro" id="IPR011041">
    <property type="entry name" value="Quinoprot_gluc/sorb_DH_b-prop"/>
</dbReference>
<dbReference type="Gene3D" id="2.120.10.30">
    <property type="entry name" value="TolB, C-terminal domain"/>
    <property type="match status" value="1"/>
</dbReference>
<evidence type="ECO:0000259" key="2">
    <source>
        <dbReference type="Pfam" id="PF07995"/>
    </source>
</evidence>
<feature type="region of interest" description="Disordered" evidence="1">
    <location>
        <begin position="33"/>
        <end position="63"/>
    </location>
</feature>
<dbReference type="AlphaFoldDB" id="A0A917HS95"/>
<gene>
    <name evidence="3" type="ORF">GCM10011398_38170</name>
</gene>
<dbReference type="PANTHER" id="PTHR19328">
    <property type="entry name" value="HEDGEHOG-INTERACTING PROTEIN"/>
    <property type="match status" value="1"/>
</dbReference>
<comment type="caution">
    <text evidence="3">The sequence shown here is derived from an EMBL/GenBank/DDBJ whole genome shotgun (WGS) entry which is preliminary data.</text>
</comment>